<reference evidence="2" key="1">
    <citation type="submission" date="2016-10" db="EMBL/GenBank/DDBJ databases">
        <authorList>
            <person name="Varghese N."/>
            <person name="Submissions S."/>
        </authorList>
    </citation>
    <scope>NUCLEOTIDE SEQUENCE [LARGE SCALE GENOMIC DNA]</scope>
    <source>
        <strain evidence="2">DSM 29303</strain>
    </source>
</reference>
<dbReference type="AlphaFoldDB" id="A0A1H3AJY9"/>
<keyword evidence="2" id="KW-1185">Reference proteome</keyword>
<organism evidence="1 2">
    <name type="scientific">Paracoccus sanguinis</name>
    <dbReference type="NCBI Taxonomy" id="1545044"/>
    <lineage>
        <taxon>Bacteria</taxon>
        <taxon>Pseudomonadati</taxon>
        <taxon>Pseudomonadota</taxon>
        <taxon>Alphaproteobacteria</taxon>
        <taxon>Rhodobacterales</taxon>
        <taxon>Paracoccaceae</taxon>
        <taxon>Paracoccus</taxon>
    </lineage>
</organism>
<gene>
    <name evidence="1" type="ORF">SAMN05444276_104106</name>
</gene>
<proteinExistence type="predicted"/>
<dbReference type="RefSeq" id="WP_156114476.1">
    <property type="nucleotide sequence ID" value="NZ_CP051543.1"/>
</dbReference>
<dbReference type="STRING" id="1545044.SAMN05444276_104106"/>
<evidence type="ECO:0000313" key="2">
    <source>
        <dbReference type="Proteomes" id="UP000182944"/>
    </source>
</evidence>
<dbReference type="EMBL" id="FNNA01000004">
    <property type="protein sequence ID" value="SDX29933.1"/>
    <property type="molecule type" value="Genomic_DNA"/>
</dbReference>
<evidence type="ECO:0000313" key="1">
    <source>
        <dbReference type="EMBL" id="SDX29933.1"/>
    </source>
</evidence>
<sequence length="53" mass="5715">MNAADLGKMLSDTKAENAQMLAFQSAMNTQSKLFNGAMAALDAQKKAWDKIHG</sequence>
<protein>
    <submittedName>
        <fullName evidence="1">Uncharacterized protein</fullName>
    </submittedName>
</protein>
<dbReference type="Proteomes" id="UP000182944">
    <property type="component" value="Unassembled WGS sequence"/>
</dbReference>
<accession>A0A1H3AJY9</accession>
<name>A0A1H3AJY9_9RHOB</name>